<evidence type="ECO:0000313" key="2">
    <source>
        <dbReference type="EMBL" id="CAK0815133.1"/>
    </source>
</evidence>
<evidence type="ECO:0000313" key="3">
    <source>
        <dbReference type="Proteomes" id="UP001189429"/>
    </source>
</evidence>
<gene>
    <name evidence="2" type="ORF">PCOR1329_LOCUS18548</name>
</gene>
<dbReference type="EMBL" id="CAUYUJ010005844">
    <property type="protein sequence ID" value="CAK0815133.1"/>
    <property type="molecule type" value="Genomic_DNA"/>
</dbReference>
<feature type="region of interest" description="Disordered" evidence="1">
    <location>
        <begin position="1"/>
        <end position="158"/>
    </location>
</feature>
<sequence>GEKHKHKEKKRSKEDLEVEALKKQKSTDVAAAEKAKEKEKKDKEKKKDKDRDRAKKDAPTKEQPAPEAAAADQAASKKTPGSAQAPEEPPEKKLKAWQDDELEVDEDAQEAGSKLRALSSVAQRSSGPAASSGARCPEGSWSEARREVGRAARAARGL</sequence>
<name>A0ABN9R8B9_9DINO</name>
<feature type="compositionally biased region" description="Low complexity" evidence="1">
    <location>
        <begin position="122"/>
        <end position="135"/>
    </location>
</feature>
<comment type="caution">
    <text evidence="2">The sequence shown here is derived from an EMBL/GenBank/DDBJ whole genome shotgun (WGS) entry which is preliminary data.</text>
</comment>
<protein>
    <submittedName>
        <fullName evidence="2">Uncharacterized protein</fullName>
    </submittedName>
</protein>
<feature type="compositionally biased region" description="Basic and acidic residues" evidence="1">
    <location>
        <begin position="89"/>
        <end position="98"/>
    </location>
</feature>
<evidence type="ECO:0000256" key="1">
    <source>
        <dbReference type="SAM" id="MobiDB-lite"/>
    </source>
</evidence>
<feature type="compositionally biased region" description="Low complexity" evidence="1">
    <location>
        <begin position="61"/>
        <end position="80"/>
    </location>
</feature>
<proteinExistence type="predicted"/>
<dbReference type="Proteomes" id="UP001189429">
    <property type="component" value="Unassembled WGS sequence"/>
</dbReference>
<feature type="compositionally biased region" description="Basic residues" evidence="1">
    <location>
        <begin position="1"/>
        <end position="10"/>
    </location>
</feature>
<accession>A0ABN9R8B9</accession>
<feature type="compositionally biased region" description="Acidic residues" evidence="1">
    <location>
        <begin position="99"/>
        <end position="109"/>
    </location>
</feature>
<feature type="non-terminal residue" evidence="2">
    <location>
        <position position="1"/>
    </location>
</feature>
<feature type="compositionally biased region" description="Basic and acidic residues" evidence="1">
    <location>
        <begin position="11"/>
        <end position="60"/>
    </location>
</feature>
<keyword evidence="3" id="KW-1185">Reference proteome</keyword>
<reference evidence="2" key="1">
    <citation type="submission" date="2023-10" db="EMBL/GenBank/DDBJ databases">
        <authorList>
            <person name="Chen Y."/>
            <person name="Shah S."/>
            <person name="Dougan E. K."/>
            <person name="Thang M."/>
            <person name="Chan C."/>
        </authorList>
    </citation>
    <scope>NUCLEOTIDE SEQUENCE [LARGE SCALE GENOMIC DNA]</scope>
</reference>
<organism evidence="2 3">
    <name type="scientific">Prorocentrum cordatum</name>
    <dbReference type="NCBI Taxonomy" id="2364126"/>
    <lineage>
        <taxon>Eukaryota</taxon>
        <taxon>Sar</taxon>
        <taxon>Alveolata</taxon>
        <taxon>Dinophyceae</taxon>
        <taxon>Prorocentrales</taxon>
        <taxon>Prorocentraceae</taxon>
        <taxon>Prorocentrum</taxon>
    </lineage>
</organism>